<feature type="domain" description="DNA2/NAM7 helicase-like C-terminal" evidence="7">
    <location>
        <begin position="71"/>
        <end position="196"/>
    </location>
</feature>
<keyword evidence="5" id="KW-0067">ATP-binding</keyword>
<dbReference type="CDD" id="cd17934">
    <property type="entry name" value="DEXXQc_Upf1-like"/>
    <property type="match status" value="1"/>
</dbReference>
<evidence type="ECO:0008006" key="10">
    <source>
        <dbReference type="Google" id="ProtNLM"/>
    </source>
</evidence>
<dbReference type="Proteomes" id="UP000076727">
    <property type="component" value="Unassembled WGS sequence"/>
</dbReference>
<comment type="similarity">
    <text evidence="1">Belongs to the DNA2/NAM7 helicase family.</text>
</comment>
<dbReference type="OrthoDB" id="6513042at2759"/>
<protein>
    <recommendedName>
        <fullName evidence="10">DNA2/NAM7 helicase-like C-terminal domain-containing protein</fullName>
    </recommendedName>
</protein>
<evidence type="ECO:0000256" key="2">
    <source>
        <dbReference type="ARBA" id="ARBA00022741"/>
    </source>
</evidence>
<dbReference type="GO" id="GO:0016787">
    <property type="term" value="F:hydrolase activity"/>
    <property type="evidence" value="ECO:0007669"/>
    <property type="project" value="UniProtKB-KW"/>
</dbReference>
<organism evidence="8 9">
    <name type="scientific">Daedalea quercina L-15889</name>
    <dbReference type="NCBI Taxonomy" id="1314783"/>
    <lineage>
        <taxon>Eukaryota</taxon>
        <taxon>Fungi</taxon>
        <taxon>Dikarya</taxon>
        <taxon>Basidiomycota</taxon>
        <taxon>Agaricomycotina</taxon>
        <taxon>Agaricomycetes</taxon>
        <taxon>Polyporales</taxon>
        <taxon>Fomitopsis</taxon>
    </lineage>
</organism>
<dbReference type="EMBL" id="KV429036">
    <property type="protein sequence ID" value="KZT73689.1"/>
    <property type="molecule type" value="Genomic_DNA"/>
</dbReference>
<evidence type="ECO:0000313" key="8">
    <source>
        <dbReference type="EMBL" id="KZT73689.1"/>
    </source>
</evidence>
<dbReference type="Pfam" id="PF13086">
    <property type="entry name" value="AAA_11"/>
    <property type="match status" value="1"/>
</dbReference>
<dbReference type="Gene3D" id="3.40.50.300">
    <property type="entry name" value="P-loop containing nucleotide triphosphate hydrolases"/>
    <property type="match status" value="2"/>
</dbReference>
<dbReference type="PANTHER" id="PTHR43788">
    <property type="entry name" value="DNA2/NAM7 HELICASE FAMILY MEMBER"/>
    <property type="match status" value="1"/>
</dbReference>
<gene>
    <name evidence="8" type="ORF">DAEQUDRAFT_743114</name>
</gene>
<evidence type="ECO:0000313" key="9">
    <source>
        <dbReference type="Proteomes" id="UP000076727"/>
    </source>
</evidence>
<reference evidence="8 9" key="1">
    <citation type="journal article" date="2016" name="Mol. Biol. Evol.">
        <title>Comparative Genomics of Early-Diverging Mushroom-Forming Fungi Provides Insights into the Origins of Lignocellulose Decay Capabilities.</title>
        <authorList>
            <person name="Nagy L.G."/>
            <person name="Riley R."/>
            <person name="Tritt A."/>
            <person name="Adam C."/>
            <person name="Daum C."/>
            <person name="Floudas D."/>
            <person name="Sun H."/>
            <person name="Yadav J.S."/>
            <person name="Pangilinan J."/>
            <person name="Larsson K.H."/>
            <person name="Matsuura K."/>
            <person name="Barry K."/>
            <person name="Labutti K."/>
            <person name="Kuo R."/>
            <person name="Ohm R.A."/>
            <person name="Bhattacharya S.S."/>
            <person name="Shirouzu T."/>
            <person name="Yoshinaga Y."/>
            <person name="Martin F.M."/>
            <person name="Grigoriev I.V."/>
            <person name="Hibbett D.S."/>
        </authorList>
    </citation>
    <scope>NUCLEOTIDE SEQUENCE [LARGE SCALE GENOMIC DNA]</scope>
    <source>
        <strain evidence="8 9">L-15889</strain>
    </source>
</reference>
<evidence type="ECO:0000256" key="1">
    <source>
        <dbReference type="ARBA" id="ARBA00007913"/>
    </source>
</evidence>
<dbReference type="InterPro" id="IPR041677">
    <property type="entry name" value="DNA2/NAM7_AAA_11"/>
</dbReference>
<evidence type="ECO:0000256" key="5">
    <source>
        <dbReference type="ARBA" id="ARBA00022840"/>
    </source>
</evidence>
<dbReference type="Pfam" id="PF13087">
    <property type="entry name" value="AAA_12"/>
    <property type="match status" value="1"/>
</dbReference>
<dbReference type="InterPro" id="IPR041679">
    <property type="entry name" value="DNA2/NAM7-like_C"/>
</dbReference>
<keyword evidence="9" id="KW-1185">Reference proteome</keyword>
<dbReference type="GO" id="GO:0005524">
    <property type="term" value="F:ATP binding"/>
    <property type="evidence" value="ECO:0007669"/>
    <property type="project" value="UniProtKB-KW"/>
</dbReference>
<dbReference type="GO" id="GO:0043139">
    <property type="term" value="F:5'-3' DNA helicase activity"/>
    <property type="evidence" value="ECO:0007669"/>
    <property type="project" value="TreeGrafter"/>
</dbReference>
<dbReference type="InterPro" id="IPR027417">
    <property type="entry name" value="P-loop_NTPase"/>
</dbReference>
<keyword evidence="3" id="KW-0378">Hydrolase</keyword>
<evidence type="ECO:0000256" key="3">
    <source>
        <dbReference type="ARBA" id="ARBA00022801"/>
    </source>
</evidence>
<dbReference type="STRING" id="1314783.A0A165TN24"/>
<feature type="domain" description="DNA2/NAM7 helicase helicase" evidence="6">
    <location>
        <begin position="17"/>
        <end position="60"/>
    </location>
</feature>
<dbReference type="SUPFAM" id="SSF52540">
    <property type="entry name" value="P-loop containing nucleoside triphosphate hydrolases"/>
    <property type="match status" value="1"/>
</dbReference>
<evidence type="ECO:0000259" key="6">
    <source>
        <dbReference type="Pfam" id="PF13086"/>
    </source>
</evidence>
<keyword evidence="2" id="KW-0547">Nucleotide-binding</keyword>
<dbReference type="AlphaFoldDB" id="A0A165TN24"/>
<name>A0A165TN24_9APHY</name>
<dbReference type="PANTHER" id="PTHR43788:SF8">
    <property type="entry name" value="DNA-BINDING PROTEIN SMUBP-2"/>
    <property type="match status" value="1"/>
</dbReference>
<keyword evidence="4" id="KW-0347">Helicase</keyword>
<proteinExistence type="inferred from homology"/>
<dbReference type="InterPro" id="IPR050534">
    <property type="entry name" value="Coronavir_polyprotein_1ab"/>
</dbReference>
<accession>A0A165TN24</accession>
<evidence type="ECO:0000259" key="7">
    <source>
        <dbReference type="Pfam" id="PF13087"/>
    </source>
</evidence>
<sequence>MLSTQRLVTSGYTRLVPVETVIIDEASQIEVGDYLPLLGRFSHSIKKLVFIGDHKQLAPFGQDDLGELPSIFEMQHLQQDALFLDTQYRMPKPVGTFISKHVYNGRLKTSHEVTSRRSCILVDIHHGKETKSNNSWINVAEADAIVVIARKFHAEGKTFRVITPYDAQRNLLEQRLKGARLPWENRCFNVDSFQGNCKSESSGQTN</sequence>
<evidence type="ECO:0000256" key="4">
    <source>
        <dbReference type="ARBA" id="ARBA00022806"/>
    </source>
</evidence>